<keyword evidence="1" id="KW-0614">Plasmid</keyword>
<sequence length="380" mass="45142">MKNKIRYKNIFISYLDEKESFTEKDVREFFLNLMKNYDNKINYLIVGKKEKRLNVLLMLNKQPFFRRIEIFNLIIQNKKSSKAMATLEPSIIKNAISSKNIHEDIISKSEKVCEVGVPSFIQEISDKTRKEQNEEYIDYMNKIKREFDEDPEMTTEEVERLVFSFLRKQKNYMAFERSSTVMQALKNNFVRAQRITDSLEIRNLKTFNLNNEKIKFIINHLTTELTSLRNGNRAIGLIIEGLSGLGKTDLILAICKELNIIFNYMNRKMNFSVKTYDDENAEIDIWDDFKPSYFIENDLFESIFGGQVGFTVETAKHERDRIIKKKKINIFICNEQKSFQDFFEQRPADMKYLLSRPNVFFLKLDNKLLFKLDKKLVKNR</sequence>
<geneLocation type="plasmid" evidence="1 2">
    <name>pSCWL1</name>
</geneLocation>
<dbReference type="SUPFAM" id="SSF52540">
    <property type="entry name" value="P-loop containing nucleoside triphosphate hydrolases"/>
    <property type="match status" value="1"/>
</dbReference>
<dbReference type="EMBL" id="CP115157">
    <property type="protein sequence ID" value="WBL31661.1"/>
    <property type="molecule type" value="Genomic_DNA"/>
</dbReference>
<accession>A0ABY7M1S8</accession>
<evidence type="ECO:0000313" key="2">
    <source>
        <dbReference type="Proteomes" id="UP001210120"/>
    </source>
</evidence>
<reference evidence="1" key="1">
    <citation type="submission" date="2022-12" db="EMBL/GenBank/DDBJ databases">
        <title>Genomic Characterization of Candidatus Phytoplasma sacchari in China.</title>
        <authorList>
            <person name="Zhang R.-Y."/>
        </authorList>
    </citation>
    <scope>NUCLEOTIDE SEQUENCE [LARGE SCALE GENOMIC DNA]</scope>
    <source>
        <strain evidence="1">SCWL1</strain>
    </source>
</reference>
<gene>
    <name evidence="1" type="ORF">O7R10_02540</name>
</gene>
<keyword evidence="2" id="KW-1185">Reference proteome</keyword>
<name>A0ABY7M1S8_9MOLU</name>
<dbReference type="Proteomes" id="UP001210120">
    <property type="component" value="Plasmid pSCWL1"/>
</dbReference>
<evidence type="ECO:0000313" key="1">
    <source>
        <dbReference type="EMBL" id="WBL31661.1"/>
    </source>
</evidence>
<dbReference type="InterPro" id="IPR027417">
    <property type="entry name" value="P-loop_NTPase"/>
</dbReference>
<protein>
    <submittedName>
        <fullName evidence="1">Replication protein</fullName>
    </submittedName>
</protein>
<organism evidence="1 2">
    <name type="scientific">Candidatus Phytoplasma sacchari</name>
    <dbReference type="NCBI Taxonomy" id="2609813"/>
    <lineage>
        <taxon>Bacteria</taxon>
        <taxon>Bacillati</taxon>
        <taxon>Mycoplasmatota</taxon>
        <taxon>Mollicutes</taxon>
        <taxon>Acholeplasmatales</taxon>
        <taxon>Acholeplasmataceae</taxon>
        <taxon>Candidatus Phytoplasma</taxon>
        <taxon>16SrXI (Rice yellow dwarf group)</taxon>
    </lineage>
</organism>
<dbReference type="Gene3D" id="3.40.50.300">
    <property type="entry name" value="P-loop containing nucleotide triphosphate hydrolases"/>
    <property type="match status" value="1"/>
</dbReference>
<proteinExistence type="predicted"/>